<reference evidence="7 8" key="1">
    <citation type="journal article" date="2014" name="Genome Announc.">
        <title>Draft Genome Sequence of Lutibaculum baratangense Strain AMV1T, Isolated from a Mud Volcano in Andamans, India.</title>
        <authorList>
            <person name="Singh A."/>
            <person name="Sreenivas A."/>
            <person name="Sathyanarayana Reddy G."/>
            <person name="Pinnaka A.K."/>
            <person name="Shivaji S."/>
        </authorList>
    </citation>
    <scope>NUCLEOTIDE SEQUENCE [LARGE SCALE GENOMIC DNA]</scope>
    <source>
        <strain evidence="7 8">AMV1</strain>
    </source>
</reference>
<evidence type="ECO:0000256" key="1">
    <source>
        <dbReference type="ARBA" id="ARBA00004141"/>
    </source>
</evidence>
<feature type="transmembrane region" description="Helical" evidence="6">
    <location>
        <begin position="30"/>
        <end position="50"/>
    </location>
</feature>
<dbReference type="InterPro" id="IPR003825">
    <property type="entry name" value="Colicin-V_CvpA"/>
</dbReference>
<dbReference type="InterPro" id="IPR052719">
    <property type="entry name" value="CvpA-like"/>
</dbReference>
<feature type="transmembrane region" description="Helical" evidence="6">
    <location>
        <begin position="6"/>
        <end position="23"/>
    </location>
</feature>
<dbReference type="eggNOG" id="COG1286">
    <property type="taxonomic scope" value="Bacteria"/>
</dbReference>
<evidence type="ECO:0000256" key="4">
    <source>
        <dbReference type="ARBA" id="ARBA00023136"/>
    </source>
</evidence>
<dbReference type="Proteomes" id="UP000017819">
    <property type="component" value="Unassembled WGS sequence"/>
</dbReference>
<dbReference type="STRING" id="631454.N177_3684"/>
<dbReference type="GO" id="GO:0009403">
    <property type="term" value="P:toxin biosynthetic process"/>
    <property type="evidence" value="ECO:0007669"/>
    <property type="project" value="InterPro"/>
</dbReference>
<proteinExistence type="predicted"/>
<gene>
    <name evidence="7" type="ORF">N177_3684</name>
</gene>
<dbReference type="EMBL" id="AWXZ01000039">
    <property type="protein sequence ID" value="ESR23616.1"/>
    <property type="molecule type" value="Genomic_DNA"/>
</dbReference>
<organism evidence="7 8">
    <name type="scientific">Lutibaculum baratangense AMV1</name>
    <dbReference type="NCBI Taxonomy" id="631454"/>
    <lineage>
        <taxon>Bacteria</taxon>
        <taxon>Pseudomonadati</taxon>
        <taxon>Pseudomonadota</taxon>
        <taxon>Alphaproteobacteria</taxon>
        <taxon>Hyphomicrobiales</taxon>
        <taxon>Tepidamorphaceae</taxon>
        <taxon>Lutibaculum</taxon>
    </lineage>
</organism>
<evidence type="ECO:0000256" key="2">
    <source>
        <dbReference type="ARBA" id="ARBA00022692"/>
    </source>
</evidence>
<dbReference type="OrthoDB" id="9806894at2"/>
<evidence type="ECO:0000313" key="7">
    <source>
        <dbReference type="EMBL" id="ESR23616.1"/>
    </source>
</evidence>
<dbReference type="AlphaFoldDB" id="V4RBT3"/>
<keyword evidence="3 6" id="KW-1133">Transmembrane helix</keyword>
<evidence type="ECO:0000256" key="6">
    <source>
        <dbReference type="SAM" id="Phobius"/>
    </source>
</evidence>
<dbReference type="GO" id="GO:0016020">
    <property type="term" value="C:membrane"/>
    <property type="evidence" value="ECO:0007669"/>
    <property type="project" value="UniProtKB-SubCell"/>
</dbReference>
<comment type="subcellular location">
    <subcellularLocation>
        <location evidence="1">Membrane</location>
        <topology evidence="1">Multi-pass membrane protein</topology>
    </subcellularLocation>
</comment>
<dbReference type="PATRIC" id="fig|631454.5.peg.3645"/>
<evidence type="ECO:0000256" key="5">
    <source>
        <dbReference type="SAM" id="MobiDB-lite"/>
    </source>
</evidence>
<dbReference type="PANTHER" id="PTHR36926">
    <property type="entry name" value="COLICIN V PRODUCTION PROTEIN"/>
    <property type="match status" value="1"/>
</dbReference>
<feature type="transmembrane region" description="Helical" evidence="6">
    <location>
        <begin position="62"/>
        <end position="83"/>
    </location>
</feature>
<evidence type="ECO:0000256" key="3">
    <source>
        <dbReference type="ARBA" id="ARBA00022989"/>
    </source>
</evidence>
<name>V4RBT3_9HYPH</name>
<dbReference type="PANTHER" id="PTHR36926:SF1">
    <property type="entry name" value="COLICIN V PRODUCTION PROTEIN"/>
    <property type="match status" value="1"/>
</dbReference>
<comment type="caution">
    <text evidence="7">The sequence shown here is derived from an EMBL/GenBank/DDBJ whole genome shotgun (WGS) entry which is preliminary data.</text>
</comment>
<dbReference type="Pfam" id="PF02674">
    <property type="entry name" value="Colicin_V"/>
    <property type="match status" value="1"/>
</dbReference>
<feature type="transmembrane region" description="Helical" evidence="6">
    <location>
        <begin position="103"/>
        <end position="127"/>
    </location>
</feature>
<keyword evidence="2 6" id="KW-0812">Transmembrane</keyword>
<accession>V4RBT3</accession>
<dbReference type="RefSeq" id="WP_023433802.1">
    <property type="nucleotide sequence ID" value="NZ_AWXZ01000039.1"/>
</dbReference>
<feature type="region of interest" description="Disordered" evidence="5">
    <location>
        <begin position="168"/>
        <end position="219"/>
    </location>
</feature>
<keyword evidence="8" id="KW-1185">Reference proteome</keyword>
<keyword evidence="4 6" id="KW-0472">Membrane</keyword>
<evidence type="ECO:0000313" key="8">
    <source>
        <dbReference type="Proteomes" id="UP000017819"/>
    </source>
</evidence>
<protein>
    <submittedName>
        <fullName evidence="7">Colicin V production protein</fullName>
    </submittedName>
</protein>
<sequence>MVITGLDFIVVIVMLISGLLAMVRGLTREVLSIASWVAAALVTLYTFPRFQGMVREQLQPDWLADISLALGVFVLTLIIVSFITMRISDFILDSRIGAVDRSLGFVFGLARGLLIVVIGYLFFAWLVPEENQPRWVVEARSKDLLQDTGAAIIALLPEDPEEAILDRLRNRGRGDDVPPSGAPQPGEDPEALEQPTEQGYAPNERGDLDQLLDSTAGAR</sequence>